<evidence type="ECO:0000313" key="2">
    <source>
        <dbReference type="EMBL" id="GAA2199853.1"/>
    </source>
</evidence>
<name>A0ABP5NNV4_9MICC</name>
<evidence type="ECO:0000256" key="1">
    <source>
        <dbReference type="SAM" id="MobiDB-lite"/>
    </source>
</evidence>
<organism evidence="2 3">
    <name type="scientific">Sinomonas flava</name>
    <dbReference type="NCBI Taxonomy" id="496857"/>
    <lineage>
        <taxon>Bacteria</taxon>
        <taxon>Bacillati</taxon>
        <taxon>Actinomycetota</taxon>
        <taxon>Actinomycetes</taxon>
        <taxon>Micrococcales</taxon>
        <taxon>Micrococcaceae</taxon>
        <taxon>Sinomonas</taxon>
    </lineage>
</organism>
<sequence>MPMRPTSLAQRFTPAKRPPMTAGTARMKKTIIEFSTTLFMTIPPVPKASDAISIGLPRPEGK</sequence>
<comment type="caution">
    <text evidence="2">The sequence shown here is derived from an EMBL/GenBank/DDBJ whole genome shotgun (WGS) entry which is preliminary data.</text>
</comment>
<gene>
    <name evidence="2" type="ORF">GCM10009849_17930</name>
</gene>
<accession>A0ABP5NNV4</accession>
<evidence type="ECO:0000313" key="3">
    <source>
        <dbReference type="Proteomes" id="UP001500432"/>
    </source>
</evidence>
<proteinExistence type="predicted"/>
<dbReference type="EMBL" id="BAAAQW010000005">
    <property type="protein sequence ID" value="GAA2199853.1"/>
    <property type="molecule type" value="Genomic_DNA"/>
</dbReference>
<keyword evidence="3" id="KW-1185">Reference proteome</keyword>
<reference evidence="3" key="1">
    <citation type="journal article" date="2019" name="Int. J. Syst. Evol. Microbiol.">
        <title>The Global Catalogue of Microorganisms (GCM) 10K type strain sequencing project: providing services to taxonomists for standard genome sequencing and annotation.</title>
        <authorList>
            <consortium name="The Broad Institute Genomics Platform"/>
            <consortium name="The Broad Institute Genome Sequencing Center for Infectious Disease"/>
            <person name="Wu L."/>
            <person name="Ma J."/>
        </authorList>
    </citation>
    <scope>NUCLEOTIDE SEQUENCE [LARGE SCALE GENOMIC DNA]</scope>
    <source>
        <strain evidence="3">JCM 16034</strain>
    </source>
</reference>
<feature type="region of interest" description="Disordered" evidence="1">
    <location>
        <begin position="1"/>
        <end position="24"/>
    </location>
</feature>
<dbReference type="Proteomes" id="UP001500432">
    <property type="component" value="Unassembled WGS sequence"/>
</dbReference>
<protein>
    <submittedName>
        <fullName evidence="2">Uncharacterized protein</fullName>
    </submittedName>
</protein>